<dbReference type="PANTHER" id="PTHR11474:SF126">
    <property type="entry name" value="TYROSINASE-LIKE PROTEIN TYR-1-RELATED"/>
    <property type="match status" value="1"/>
</dbReference>
<dbReference type="Pfam" id="PF00264">
    <property type="entry name" value="Tyrosinase"/>
    <property type="match status" value="1"/>
</dbReference>
<evidence type="ECO:0000256" key="5">
    <source>
        <dbReference type="SAM" id="SignalP"/>
    </source>
</evidence>
<dbReference type="Gene3D" id="1.10.1280.10">
    <property type="entry name" value="Di-copper center containing domain from catechol oxidase"/>
    <property type="match status" value="1"/>
</dbReference>
<evidence type="ECO:0000256" key="3">
    <source>
        <dbReference type="PROSITE-ProRule" id="PRU00076"/>
    </source>
</evidence>
<keyword evidence="5" id="KW-0732">Signal</keyword>
<keyword evidence="3" id="KW-1015">Disulfide bond</keyword>
<dbReference type="PROSITE" id="PS00022">
    <property type="entry name" value="EGF_1"/>
    <property type="match status" value="1"/>
</dbReference>
<feature type="domain" description="BPTI/Kunitz inhibitor" evidence="7">
    <location>
        <begin position="153"/>
        <end position="207"/>
    </location>
</feature>
<evidence type="ECO:0000259" key="7">
    <source>
        <dbReference type="PROSITE" id="PS50279"/>
    </source>
</evidence>
<evidence type="ECO:0000256" key="1">
    <source>
        <dbReference type="ARBA" id="ARBA00022723"/>
    </source>
</evidence>
<dbReference type="SMART" id="SM00131">
    <property type="entry name" value="KU"/>
    <property type="match status" value="1"/>
</dbReference>
<reference evidence="8" key="1">
    <citation type="submission" date="2020-06" db="EMBL/GenBank/DDBJ databases">
        <title>Draft genome of Bugula neritina, a colonial animal packing powerful symbionts and potential medicines.</title>
        <authorList>
            <person name="Rayko M."/>
        </authorList>
    </citation>
    <scope>NUCLEOTIDE SEQUENCE [LARGE SCALE GENOMIC DNA]</scope>
    <source>
        <strain evidence="8">Kwan_BN1</strain>
    </source>
</reference>
<keyword evidence="3" id="KW-0245">EGF-like domain</keyword>
<dbReference type="PROSITE" id="PS50026">
    <property type="entry name" value="EGF_3"/>
    <property type="match status" value="1"/>
</dbReference>
<dbReference type="InterPro" id="IPR008922">
    <property type="entry name" value="Di-copper_centre_dom_sf"/>
</dbReference>
<keyword evidence="1" id="KW-0479">Metal-binding</keyword>
<proteinExistence type="predicted"/>
<dbReference type="SUPFAM" id="SSF57362">
    <property type="entry name" value="BPTI-like"/>
    <property type="match status" value="1"/>
</dbReference>
<name>A0A7J7J2C8_BUGNE</name>
<evidence type="ECO:0000313" key="9">
    <source>
        <dbReference type="Proteomes" id="UP000593567"/>
    </source>
</evidence>
<organism evidence="8 9">
    <name type="scientific">Bugula neritina</name>
    <name type="common">Brown bryozoan</name>
    <name type="synonym">Sertularia neritina</name>
    <dbReference type="NCBI Taxonomy" id="10212"/>
    <lineage>
        <taxon>Eukaryota</taxon>
        <taxon>Metazoa</taxon>
        <taxon>Spiralia</taxon>
        <taxon>Lophotrochozoa</taxon>
        <taxon>Bryozoa</taxon>
        <taxon>Gymnolaemata</taxon>
        <taxon>Cheilostomatida</taxon>
        <taxon>Flustrina</taxon>
        <taxon>Buguloidea</taxon>
        <taxon>Bugulidae</taxon>
        <taxon>Bugula</taxon>
    </lineage>
</organism>
<evidence type="ECO:0000313" key="8">
    <source>
        <dbReference type="EMBL" id="KAF6020342.1"/>
    </source>
</evidence>
<dbReference type="PROSITE" id="PS00497">
    <property type="entry name" value="TYROSINASE_1"/>
    <property type="match status" value="1"/>
</dbReference>
<keyword evidence="4" id="KW-0175">Coiled coil</keyword>
<keyword evidence="2" id="KW-0186">Copper</keyword>
<comment type="caution">
    <text evidence="8">The sequence shown here is derived from an EMBL/GenBank/DDBJ whole genome shotgun (WGS) entry which is preliminary data.</text>
</comment>
<dbReference type="CDD" id="cd00054">
    <property type="entry name" value="EGF_CA"/>
    <property type="match status" value="1"/>
</dbReference>
<accession>A0A7J7J2C8</accession>
<feature type="coiled-coil region" evidence="4">
    <location>
        <begin position="33"/>
        <end position="60"/>
    </location>
</feature>
<dbReference type="SUPFAM" id="SSF57196">
    <property type="entry name" value="EGF/Laminin"/>
    <property type="match status" value="1"/>
</dbReference>
<gene>
    <name evidence="8" type="ORF">EB796_021314</name>
</gene>
<evidence type="ECO:0000256" key="4">
    <source>
        <dbReference type="SAM" id="Coils"/>
    </source>
</evidence>
<sequence length="721" mass="81418">MTLVYRPAALLSILGSLLIFQTKESNAQSQSPYEQLQIKNEELTEELLSLRARLTYLLNECTCPQQIQCDYQGSVYNYRAVFRGEDCERCYCGENGEVSCQYDSTIPGCQDGCMSNPCFNGGTCQGRGGNKYVCLCPPGCSGAQCQHRETHTCHMPFHEGEVCETSSQPEMAYFFDAKLEDCVQRVYLGCGGNKNRFSTYSECKQTCVMGTCCTRRLLRNDSYYGHSPSGYDRYGFKNGINAEGKRAKIQTATAFGSLRYRFQGVDYKGYRPDGYNRDRYARTGYNCQGLDTSSLNEDGLLAGFSYICEFTSKTECMEKKSSPTTLRTRSFPFPLETASAPYRCVTTQLIAVAASTMEITMILNKSLPMACTCSKTVERKEVRDMTAKEIADYQRAVRKLYSQGTWTQFSELYEKYLPHSHSTGLNFLAWHRAMLNQLEKALQTAVSSCELTIPYFDWTMDTGAMLESPIWRAGLFGGNGDNATGCVKHHPFINRVPWSPCLRRDFGNSLSLSLPDAVAIENIKRSVNFTALNNQLSSASLLFRLWVGGHALTRNAIYDPIVISHFAFIDKVWHEWQRRGDNYLNVDPRTRFRPISPFGVSLDDINSSPLQLCVDYAPLNSLCLSDTSKPGRPYNLANPRAFDAEGFDSAGFDRLGYNRHGYNGDGFDRQGYDIQGYDRFGFNREGYSKNGVTRLGETTSHMILQFMINKTLQDWDWIPED</sequence>
<dbReference type="GO" id="GO:0016491">
    <property type="term" value="F:oxidoreductase activity"/>
    <property type="evidence" value="ECO:0007669"/>
    <property type="project" value="InterPro"/>
</dbReference>
<dbReference type="InterPro" id="IPR050316">
    <property type="entry name" value="Tyrosinase/Hemocyanin"/>
</dbReference>
<dbReference type="EMBL" id="VXIV02003179">
    <property type="protein sequence ID" value="KAF6020342.1"/>
    <property type="molecule type" value="Genomic_DNA"/>
</dbReference>
<dbReference type="Gene3D" id="2.10.25.10">
    <property type="entry name" value="Laminin"/>
    <property type="match status" value="1"/>
</dbReference>
<feature type="chain" id="PRO_5029851101" evidence="5">
    <location>
        <begin position="28"/>
        <end position="721"/>
    </location>
</feature>
<dbReference type="AlphaFoldDB" id="A0A7J7J2C8"/>
<dbReference type="Proteomes" id="UP000593567">
    <property type="component" value="Unassembled WGS sequence"/>
</dbReference>
<dbReference type="OrthoDB" id="6132182at2759"/>
<protein>
    <submittedName>
        <fullName evidence="8">KCP</fullName>
    </submittedName>
</protein>
<keyword evidence="9" id="KW-1185">Reference proteome</keyword>
<dbReference type="PROSITE" id="PS50279">
    <property type="entry name" value="BPTI_KUNITZ_2"/>
    <property type="match status" value="1"/>
</dbReference>
<feature type="signal peptide" evidence="5">
    <location>
        <begin position="1"/>
        <end position="27"/>
    </location>
</feature>
<dbReference type="GO" id="GO:0046872">
    <property type="term" value="F:metal ion binding"/>
    <property type="evidence" value="ECO:0007669"/>
    <property type="project" value="UniProtKB-KW"/>
</dbReference>
<evidence type="ECO:0000256" key="2">
    <source>
        <dbReference type="ARBA" id="ARBA00023008"/>
    </source>
</evidence>
<dbReference type="InterPro" id="IPR036880">
    <property type="entry name" value="Kunitz_BPTI_sf"/>
</dbReference>
<evidence type="ECO:0000259" key="6">
    <source>
        <dbReference type="PROSITE" id="PS50026"/>
    </source>
</evidence>
<dbReference type="GO" id="GO:0004867">
    <property type="term" value="F:serine-type endopeptidase inhibitor activity"/>
    <property type="evidence" value="ECO:0007669"/>
    <property type="project" value="InterPro"/>
</dbReference>
<dbReference type="InterPro" id="IPR000742">
    <property type="entry name" value="EGF"/>
</dbReference>
<dbReference type="InterPro" id="IPR002223">
    <property type="entry name" value="Kunitz_BPTI"/>
</dbReference>
<dbReference type="PANTHER" id="PTHR11474">
    <property type="entry name" value="TYROSINASE FAMILY MEMBER"/>
    <property type="match status" value="1"/>
</dbReference>
<dbReference type="Pfam" id="PF00014">
    <property type="entry name" value="Kunitz_BPTI"/>
    <property type="match status" value="1"/>
</dbReference>
<dbReference type="SUPFAM" id="SSF48056">
    <property type="entry name" value="Di-copper centre-containing domain"/>
    <property type="match status" value="1"/>
</dbReference>
<feature type="domain" description="EGF-like" evidence="6">
    <location>
        <begin position="110"/>
        <end position="146"/>
    </location>
</feature>
<comment type="caution">
    <text evidence="3">Lacks conserved residue(s) required for the propagation of feature annotation.</text>
</comment>
<feature type="disulfide bond" evidence="3">
    <location>
        <begin position="136"/>
        <end position="145"/>
    </location>
</feature>
<dbReference type="InterPro" id="IPR002227">
    <property type="entry name" value="Tyrosinase_Cu-bd"/>
</dbReference>
<dbReference type="Gene3D" id="4.10.410.10">
    <property type="entry name" value="Pancreatic trypsin inhibitor Kunitz domain"/>
    <property type="match status" value="1"/>
</dbReference>